<keyword evidence="2" id="KW-0479">Metal-binding</keyword>
<gene>
    <name evidence="6" type="ORF">S06H3_17485</name>
</gene>
<dbReference type="SUPFAM" id="SSF142019">
    <property type="entry name" value="Nqo1 FMN-binding domain-like"/>
    <property type="match status" value="1"/>
</dbReference>
<evidence type="ECO:0000256" key="4">
    <source>
        <dbReference type="ARBA" id="ARBA00023014"/>
    </source>
</evidence>
<evidence type="ECO:0000256" key="1">
    <source>
        <dbReference type="ARBA" id="ARBA00022485"/>
    </source>
</evidence>
<proteinExistence type="predicted"/>
<dbReference type="PANTHER" id="PTHR43578">
    <property type="entry name" value="NADH-QUINONE OXIDOREDUCTASE SUBUNIT F"/>
    <property type="match status" value="1"/>
</dbReference>
<reference evidence="6" key="1">
    <citation type="journal article" date="2014" name="Front. Microbiol.">
        <title>High frequency of phylogenetically diverse reductive dehalogenase-homologous genes in deep subseafloor sedimentary metagenomes.</title>
        <authorList>
            <person name="Kawai M."/>
            <person name="Futagami T."/>
            <person name="Toyoda A."/>
            <person name="Takaki Y."/>
            <person name="Nishi S."/>
            <person name="Hori S."/>
            <person name="Arai W."/>
            <person name="Tsubouchi T."/>
            <person name="Morono Y."/>
            <person name="Uchiyama I."/>
            <person name="Ito T."/>
            <person name="Fujiyama A."/>
            <person name="Inagaki F."/>
            <person name="Takami H."/>
        </authorList>
    </citation>
    <scope>NUCLEOTIDE SEQUENCE</scope>
    <source>
        <strain evidence="6">Expedition CK06-06</strain>
    </source>
</reference>
<dbReference type="Pfam" id="PF01512">
    <property type="entry name" value="Complex1_51K"/>
    <property type="match status" value="1"/>
</dbReference>
<dbReference type="EMBL" id="BARV01008741">
    <property type="protein sequence ID" value="GAI07614.1"/>
    <property type="molecule type" value="Genomic_DNA"/>
</dbReference>
<sequence length="150" mass="16101">LRGRGGAGFPTGMKWRFTRQAEGGPKYIVCNADEGDPGAFMDRAVLEGDPHAVLEGMLIGAYAIGAQYGYIYVREEYPIAVEHLKLALEQMKELGLLGENILGTGFDFDVYLKMGGSNLSGTIGATASHTDTYTGLPFILLSENLVAIPL</sequence>
<evidence type="ECO:0000256" key="2">
    <source>
        <dbReference type="ARBA" id="ARBA00022723"/>
    </source>
</evidence>
<feature type="domain" description="NADH-ubiquinone oxidoreductase 51kDa subunit FMN-binding" evidence="5">
    <location>
        <begin position="1"/>
        <end position="94"/>
    </location>
</feature>
<protein>
    <recommendedName>
        <fullName evidence="5">NADH-ubiquinone oxidoreductase 51kDa subunit FMN-binding domain-containing protein</fullName>
    </recommendedName>
</protein>
<evidence type="ECO:0000259" key="5">
    <source>
        <dbReference type="Pfam" id="PF01512"/>
    </source>
</evidence>
<evidence type="ECO:0000313" key="6">
    <source>
        <dbReference type="EMBL" id="GAI07614.1"/>
    </source>
</evidence>
<dbReference type="GO" id="GO:0046872">
    <property type="term" value="F:metal ion binding"/>
    <property type="evidence" value="ECO:0007669"/>
    <property type="project" value="UniProtKB-KW"/>
</dbReference>
<name>X1MML5_9ZZZZ</name>
<dbReference type="GO" id="GO:0051539">
    <property type="term" value="F:4 iron, 4 sulfur cluster binding"/>
    <property type="evidence" value="ECO:0007669"/>
    <property type="project" value="UniProtKB-KW"/>
</dbReference>
<comment type="caution">
    <text evidence="6">The sequence shown here is derived from an EMBL/GenBank/DDBJ whole genome shotgun (WGS) entry which is preliminary data.</text>
</comment>
<feature type="non-terminal residue" evidence="6">
    <location>
        <position position="1"/>
    </location>
</feature>
<keyword evidence="3" id="KW-0408">Iron</keyword>
<dbReference type="Gene3D" id="3.40.50.11540">
    <property type="entry name" value="NADH-ubiquinone oxidoreductase 51kDa subunit"/>
    <property type="match status" value="1"/>
</dbReference>
<accession>X1MML5</accession>
<dbReference type="PANTHER" id="PTHR43578:SF3">
    <property type="entry name" value="NADH-QUINONE OXIDOREDUCTASE SUBUNIT F"/>
    <property type="match status" value="1"/>
</dbReference>
<organism evidence="6">
    <name type="scientific">marine sediment metagenome</name>
    <dbReference type="NCBI Taxonomy" id="412755"/>
    <lineage>
        <taxon>unclassified sequences</taxon>
        <taxon>metagenomes</taxon>
        <taxon>ecological metagenomes</taxon>
    </lineage>
</organism>
<dbReference type="InterPro" id="IPR037225">
    <property type="entry name" value="Nuo51_FMN-bd_sf"/>
</dbReference>
<dbReference type="InterPro" id="IPR011538">
    <property type="entry name" value="Nuo51_FMN-bd"/>
</dbReference>
<evidence type="ECO:0000256" key="3">
    <source>
        <dbReference type="ARBA" id="ARBA00023004"/>
    </source>
</evidence>
<keyword evidence="4" id="KW-0411">Iron-sulfur</keyword>
<keyword evidence="1" id="KW-0004">4Fe-4S</keyword>
<dbReference type="AlphaFoldDB" id="X1MML5"/>